<dbReference type="EMBL" id="CAMXCT010004009">
    <property type="protein sequence ID" value="CAI4007303.1"/>
    <property type="molecule type" value="Genomic_DNA"/>
</dbReference>
<accession>A0A9P1GBY4</accession>
<dbReference type="PANTHER" id="PTHR47958">
    <property type="entry name" value="ATP-DEPENDENT RNA HELICASE DBP3"/>
    <property type="match status" value="1"/>
</dbReference>
<dbReference type="Pfam" id="PF00271">
    <property type="entry name" value="Helicase_C"/>
    <property type="match status" value="1"/>
</dbReference>
<keyword evidence="5" id="KW-0067">ATP-binding</keyword>
<feature type="region of interest" description="Disordered" evidence="7">
    <location>
        <begin position="430"/>
        <end position="577"/>
    </location>
</feature>
<dbReference type="SMART" id="SM00487">
    <property type="entry name" value="DEXDc"/>
    <property type="match status" value="1"/>
</dbReference>
<keyword evidence="2" id="KW-0547">Nucleotide-binding</keyword>
<gene>
    <name evidence="11" type="ORF">C1SCF055_LOCUS32868</name>
</gene>
<evidence type="ECO:0000313" key="13">
    <source>
        <dbReference type="Proteomes" id="UP001152797"/>
    </source>
</evidence>
<sequence length="577" mass="64213">GEMPVSNDHWVAEESRLFKQAHVSAGIDFKKYDDIEVKTHGGSREETPIETFQEACDRFSLPDELTANIDRCNYNVPTPVQKHSIPAVLDGSDVLVTAQTGSGKTAAFLVPIITAALKAGRKPPQEGAVCPTSVVLSPTRELCQQITVEAERLTFRSGARVCAIYGGADAIPQLRKFAGGIEIVVCTPGRLEDFLQRGVMSMEEVKFLALDEADRMLDMGFEPQIREIIENHGMPQAGKGRQTMMFSATFPKEIQTLAMDFLDPKYYSISVGRVGSTTSSVEQRFEDLSYGDKFDQLLQTLKQVKGQNGPAKTIVFANSKGMVDDVTYQLQNSRIRCTSMHGGVSQSQRDRALRDLKTGRAHVLVATDVAARGLDLPGIDHVINYDLPLNGEDYVHRVGRTGRIGNKGVATSFVTRVEPALQDIVRSLRDARKQDKTASEVPGWMQEMAMSSARGRSQSRGRGYRGGSRESYGGRSNSYGGYRNSSRGFRGRDSWDRDDRDSRDSRDFGRDRDYGRRPRDFQRSFRDDDDDLFDGGFRNGFRRSRSTDDDYNYGNANEYGRSRGFSSYPKAVPMNGP</sequence>
<reference evidence="12 13" key="2">
    <citation type="submission" date="2024-05" db="EMBL/GenBank/DDBJ databases">
        <authorList>
            <person name="Chen Y."/>
            <person name="Shah S."/>
            <person name="Dougan E. K."/>
            <person name="Thang M."/>
            <person name="Chan C."/>
        </authorList>
    </citation>
    <scope>NUCLEOTIDE SEQUENCE [LARGE SCALE GENOMIC DNA]</scope>
</reference>
<evidence type="ECO:0000256" key="1">
    <source>
        <dbReference type="ARBA" id="ARBA00012552"/>
    </source>
</evidence>
<evidence type="ECO:0000313" key="12">
    <source>
        <dbReference type="EMBL" id="CAL4794615.1"/>
    </source>
</evidence>
<protein>
    <recommendedName>
        <fullName evidence="1">RNA helicase</fullName>
        <ecNumber evidence="1">3.6.4.13</ecNumber>
    </recommendedName>
</protein>
<feature type="non-terminal residue" evidence="11">
    <location>
        <position position="577"/>
    </location>
</feature>
<dbReference type="SUPFAM" id="SSF52540">
    <property type="entry name" value="P-loop containing nucleoside triphosphate hydrolases"/>
    <property type="match status" value="1"/>
</dbReference>
<feature type="compositionally biased region" description="Low complexity" evidence="7">
    <location>
        <begin position="469"/>
        <end position="488"/>
    </location>
</feature>
<dbReference type="GO" id="GO:0016787">
    <property type="term" value="F:hydrolase activity"/>
    <property type="evidence" value="ECO:0007669"/>
    <property type="project" value="UniProtKB-KW"/>
</dbReference>
<name>A0A9P1GBY4_9DINO</name>
<keyword evidence="4 12" id="KW-0347">Helicase</keyword>
<dbReference type="PROSITE" id="PS51194">
    <property type="entry name" value="HELICASE_CTER"/>
    <property type="match status" value="1"/>
</dbReference>
<dbReference type="Gene3D" id="3.40.50.300">
    <property type="entry name" value="P-loop containing nucleotide triphosphate hydrolases"/>
    <property type="match status" value="2"/>
</dbReference>
<feature type="short sequence motif" description="Q motif" evidence="6">
    <location>
        <begin position="54"/>
        <end position="82"/>
    </location>
</feature>
<dbReference type="GO" id="GO:0003724">
    <property type="term" value="F:RNA helicase activity"/>
    <property type="evidence" value="ECO:0007669"/>
    <property type="project" value="UniProtKB-EC"/>
</dbReference>
<dbReference type="SMART" id="SM00490">
    <property type="entry name" value="HELICc"/>
    <property type="match status" value="1"/>
</dbReference>
<keyword evidence="13" id="KW-1185">Reference proteome</keyword>
<dbReference type="GO" id="GO:0005524">
    <property type="term" value="F:ATP binding"/>
    <property type="evidence" value="ECO:0007669"/>
    <property type="project" value="UniProtKB-KW"/>
</dbReference>
<dbReference type="EC" id="3.6.4.13" evidence="1"/>
<dbReference type="InterPro" id="IPR014001">
    <property type="entry name" value="Helicase_ATP-bd"/>
</dbReference>
<evidence type="ECO:0000259" key="9">
    <source>
        <dbReference type="PROSITE" id="PS51194"/>
    </source>
</evidence>
<evidence type="ECO:0000256" key="2">
    <source>
        <dbReference type="ARBA" id="ARBA00022741"/>
    </source>
</evidence>
<proteinExistence type="predicted"/>
<dbReference type="Proteomes" id="UP001152797">
    <property type="component" value="Unassembled WGS sequence"/>
</dbReference>
<reference evidence="11" key="1">
    <citation type="submission" date="2022-10" db="EMBL/GenBank/DDBJ databases">
        <authorList>
            <person name="Chen Y."/>
            <person name="Dougan E. K."/>
            <person name="Chan C."/>
            <person name="Rhodes N."/>
            <person name="Thang M."/>
        </authorList>
    </citation>
    <scope>NUCLEOTIDE SEQUENCE</scope>
</reference>
<dbReference type="AlphaFoldDB" id="A0A9P1GBY4"/>
<evidence type="ECO:0000256" key="3">
    <source>
        <dbReference type="ARBA" id="ARBA00022801"/>
    </source>
</evidence>
<dbReference type="PROSITE" id="PS51192">
    <property type="entry name" value="HELICASE_ATP_BIND_1"/>
    <property type="match status" value="1"/>
</dbReference>
<organism evidence="11">
    <name type="scientific">Cladocopium goreaui</name>
    <dbReference type="NCBI Taxonomy" id="2562237"/>
    <lineage>
        <taxon>Eukaryota</taxon>
        <taxon>Sar</taxon>
        <taxon>Alveolata</taxon>
        <taxon>Dinophyceae</taxon>
        <taxon>Suessiales</taxon>
        <taxon>Symbiodiniaceae</taxon>
        <taxon>Cladocopium</taxon>
    </lineage>
</organism>
<dbReference type="CDD" id="cd18787">
    <property type="entry name" value="SF2_C_DEAD"/>
    <property type="match status" value="1"/>
</dbReference>
<dbReference type="EMBL" id="CAMXCT020004009">
    <property type="protein sequence ID" value="CAL1160678.1"/>
    <property type="molecule type" value="Genomic_DNA"/>
</dbReference>
<feature type="domain" description="Helicase C-terminal" evidence="9">
    <location>
        <begin position="296"/>
        <end position="449"/>
    </location>
</feature>
<dbReference type="InterPro" id="IPR027417">
    <property type="entry name" value="P-loop_NTPase"/>
</dbReference>
<evidence type="ECO:0000313" key="11">
    <source>
        <dbReference type="EMBL" id="CAI4007303.1"/>
    </source>
</evidence>
<evidence type="ECO:0000256" key="4">
    <source>
        <dbReference type="ARBA" id="ARBA00022806"/>
    </source>
</evidence>
<evidence type="ECO:0000256" key="5">
    <source>
        <dbReference type="ARBA" id="ARBA00022840"/>
    </source>
</evidence>
<dbReference type="InterPro" id="IPR014014">
    <property type="entry name" value="RNA_helicase_DEAD_Q_motif"/>
</dbReference>
<evidence type="ECO:0000259" key="8">
    <source>
        <dbReference type="PROSITE" id="PS51192"/>
    </source>
</evidence>
<evidence type="ECO:0000256" key="7">
    <source>
        <dbReference type="SAM" id="MobiDB-lite"/>
    </source>
</evidence>
<feature type="compositionally biased region" description="Basic and acidic residues" evidence="7">
    <location>
        <begin position="490"/>
        <end position="526"/>
    </location>
</feature>
<dbReference type="InterPro" id="IPR011545">
    <property type="entry name" value="DEAD/DEAH_box_helicase_dom"/>
</dbReference>
<feature type="domain" description="DEAD-box RNA helicase Q" evidence="10">
    <location>
        <begin position="54"/>
        <end position="82"/>
    </location>
</feature>
<dbReference type="GO" id="GO:0003676">
    <property type="term" value="F:nucleic acid binding"/>
    <property type="evidence" value="ECO:0007669"/>
    <property type="project" value="InterPro"/>
</dbReference>
<feature type="domain" description="Helicase ATP-binding" evidence="8">
    <location>
        <begin position="85"/>
        <end position="268"/>
    </location>
</feature>
<keyword evidence="3" id="KW-0378">Hydrolase</keyword>
<dbReference type="Pfam" id="PF00270">
    <property type="entry name" value="DEAD"/>
    <property type="match status" value="1"/>
</dbReference>
<dbReference type="EMBL" id="CAMXCT030004009">
    <property type="protein sequence ID" value="CAL4794615.1"/>
    <property type="molecule type" value="Genomic_DNA"/>
</dbReference>
<evidence type="ECO:0000259" key="10">
    <source>
        <dbReference type="PROSITE" id="PS51195"/>
    </source>
</evidence>
<dbReference type="OrthoDB" id="196131at2759"/>
<evidence type="ECO:0000256" key="6">
    <source>
        <dbReference type="PROSITE-ProRule" id="PRU00552"/>
    </source>
</evidence>
<dbReference type="InterPro" id="IPR001650">
    <property type="entry name" value="Helicase_C-like"/>
</dbReference>
<dbReference type="PROSITE" id="PS51195">
    <property type="entry name" value="Q_MOTIF"/>
    <property type="match status" value="1"/>
</dbReference>
<comment type="caution">
    <text evidence="11">The sequence shown here is derived from an EMBL/GenBank/DDBJ whole genome shotgun (WGS) entry which is preliminary data.</text>
</comment>